<dbReference type="InterPro" id="IPR011335">
    <property type="entry name" value="Restrct_endonuc-II-like"/>
</dbReference>
<dbReference type="RefSeq" id="WP_275595862.1">
    <property type="nucleotide sequence ID" value="NZ_CP102381.1"/>
</dbReference>
<evidence type="ECO:0000313" key="2">
    <source>
        <dbReference type="EMBL" id="WEJ63605.1"/>
    </source>
</evidence>
<dbReference type="Gene3D" id="3.40.1350.10">
    <property type="match status" value="1"/>
</dbReference>
<reference evidence="2 3" key="1">
    <citation type="submission" date="2022-06" db="EMBL/GenBank/DDBJ databases">
        <title>Thiomicrohabdus sp. nov, an obligately chemolithoautotrophic, sulfur-oxidizing bacterium isolated from beach of Guanyin Mountain. Amoy.</title>
        <authorList>
            <person name="Zhu H."/>
        </authorList>
    </citation>
    <scope>NUCLEOTIDE SEQUENCE [LARGE SCALE GENOMIC DNA]</scope>
    <source>
        <strain evidence="2 3">XGS-01</strain>
    </source>
</reference>
<evidence type="ECO:0000313" key="3">
    <source>
        <dbReference type="Proteomes" id="UP001222275"/>
    </source>
</evidence>
<dbReference type="EMBL" id="CP102381">
    <property type="protein sequence ID" value="WEJ63605.1"/>
    <property type="molecule type" value="Genomic_DNA"/>
</dbReference>
<dbReference type="InterPro" id="IPR015093">
    <property type="entry name" value="Card1_endonucl_dom"/>
</dbReference>
<dbReference type="Proteomes" id="UP001222275">
    <property type="component" value="Chromosome"/>
</dbReference>
<organism evidence="2 3">
    <name type="scientific">Thiomicrorhabdus lithotrophica</name>
    <dbReference type="NCBI Taxonomy" id="2949997"/>
    <lineage>
        <taxon>Bacteria</taxon>
        <taxon>Pseudomonadati</taxon>
        <taxon>Pseudomonadota</taxon>
        <taxon>Gammaproteobacteria</taxon>
        <taxon>Thiotrichales</taxon>
        <taxon>Piscirickettsiaceae</taxon>
        <taxon>Thiomicrorhabdus</taxon>
    </lineage>
</organism>
<sequence length="402" mass="45921">MTSELLQNSNQFSTHLVFADREMTPNLAPILDKRLTVKKVIILYTLNLADNASRLKKIYHSHDIESVLTEIEPEFEINQIVESFTHILKEMNLETVAINLSCANKMNTLGAFKAFENTPVGLYYLLPNDQLKWIQPPGLEEFSIAENILLEEFLHAHGIDYSHPVTLSPSQANFANGLVNAIEKIILQQNALTTYQHFSTRHARGKSIKIIKHENKCYLNDIHNRSHLKADLLLGLFRKLHNQNILNLKENAQEASPQIEKDPWRRTFFEGGWLEYYAYRAILEIKTEEAKIKDVAFGVKLERQNAFDEADVLFIANNQLFLVECKTGANANINLHLQRLDSLKKRLGGVSSHALLITTEIIGDNVHKANLLNIGVIDGSQLSNLKHYLKEWISKEIHTKEK</sequence>
<evidence type="ECO:0000259" key="1">
    <source>
        <dbReference type="Pfam" id="PF09002"/>
    </source>
</evidence>
<accession>A0ABY8CCB0</accession>
<dbReference type="Gene3D" id="3.40.50.10770">
    <property type="entry name" value="Hypothetical protein VC1899 like domain (Restriction endonuclease-like)"/>
    <property type="match status" value="1"/>
</dbReference>
<feature type="domain" description="Card1 endonuclease" evidence="1">
    <location>
        <begin position="265"/>
        <end position="393"/>
    </location>
</feature>
<dbReference type="SUPFAM" id="SSF52980">
    <property type="entry name" value="Restriction endonuclease-like"/>
    <property type="match status" value="1"/>
</dbReference>
<gene>
    <name evidence="2" type="ORF">NR989_04950</name>
</gene>
<protein>
    <submittedName>
        <fullName evidence="2">DUF1887 family CARF protein</fullName>
    </submittedName>
</protein>
<keyword evidence="3" id="KW-1185">Reference proteome</keyword>
<name>A0ABY8CCB0_9GAMM</name>
<dbReference type="InterPro" id="IPR011856">
    <property type="entry name" value="tRNA_endonuc-like_dom_sf"/>
</dbReference>
<dbReference type="Pfam" id="PF09002">
    <property type="entry name" value="Card1_endonuc"/>
    <property type="match status" value="1"/>
</dbReference>
<proteinExistence type="predicted"/>